<dbReference type="Proteomes" id="UP001303902">
    <property type="component" value="Chromosome"/>
</dbReference>
<gene>
    <name evidence="2" type="ORF">QWT69_03425</name>
</gene>
<evidence type="ECO:0000256" key="1">
    <source>
        <dbReference type="SAM" id="Phobius"/>
    </source>
</evidence>
<dbReference type="RefSeq" id="WP_317968987.1">
    <property type="nucleotide sequence ID" value="NZ_CP129118.1"/>
</dbReference>
<feature type="transmembrane region" description="Helical" evidence="1">
    <location>
        <begin position="119"/>
        <end position="145"/>
    </location>
</feature>
<proteinExistence type="predicted"/>
<dbReference type="Pfam" id="PF04307">
    <property type="entry name" value="YdjM"/>
    <property type="match status" value="1"/>
</dbReference>
<dbReference type="GO" id="GO:0016787">
    <property type="term" value="F:hydrolase activity"/>
    <property type="evidence" value="ECO:0007669"/>
    <property type="project" value="UniProtKB-KW"/>
</dbReference>
<keyword evidence="1" id="KW-1133">Transmembrane helix</keyword>
<reference evidence="2 3" key="1">
    <citation type="submission" date="2023-06" db="EMBL/GenBank/DDBJ databases">
        <title>Sporosarcina sp. nov., isolated from Korean tranditional fermented seafood 'Jeotgal'.</title>
        <authorList>
            <person name="Yang A.I."/>
            <person name="Shin N.-R."/>
        </authorList>
    </citation>
    <scope>NUCLEOTIDE SEQUENCE [LARGE SCALE GENOMIC DNA]</scope>
    <source>
        <strain evidence="2 3">T2O-4</strain>
    </source>
</reference>
<evidence type="ECO:0000313" key="3">
    <source>
        <dbReference type="Proteomes" id="UP001303902"/>
    </source>
</evidence>
<keyword evidence="3" id="KW-1185">Reference proteome</keyword>
<name>A0ABZ0L7T9_9BACL</name>
<sequence length="214" mass="23191">MKGSSHAYIGAATGGIVGFQLNPTDPITISTSAIIGSISALVPDLDTNGAASNRITLSKSFMQWLMHLVGMGLLIAIVFQYVQTGITPKILLFAGIGALLLVVSRFIKQKRMLTLTGLLVMAIGFVLHQSIGILLAGSYIIIASFLPHRSYTHSIIGLAFYTFILYHINLQWPIDGLIIAGTAGYASHLIADMKLLPVNRRGVKLFAPLWNKEW</sequence>
<dbReference type="InterPro" id="IPR007404">
    <property type="entry name" value="YdjM-like"/>
</dbReference>
<protein>
    <submittedName>
        <fullName evidence="2">Metal-dependent hydrolase</fullName>
    </submittedName>
</protein>
<keyword evidence="1" id="KW-0472">Membrane</keyword>
<evidence type="ECO:0000313" key="2">
    <source>
        <dbReference type="EMBL" id="WOV88190.1"/>
    </source>
</evidence>
<feature type="transmembrane region" description="Helical" evidence="1">
    <location>
        <begin position="64"/>
        <end position="82"/>
    </location>
</feature>
<feature type="transmembrane region" description="Helical" evidence="1">
    <location>
        <begin position="151"/>
        <end position="168"/>
    </location>
</feature>
<keyword evidence="2" id="KW-0378">Hydrolase</keyword>
<dbReference type="EMBL" id="CP129118">
    <property type="protein sequence ID" value="WOV88190.1"/>
    <property type="molecule type" value="Genomic_DNA"/>
</dbReference>
<organism evidence="2 3">
    <name type="scientific">Sporosarcina oncorhynchi</name>
    <dbReference type="NCBI Taxonomy" id="3056444"/>
    <lineage>
        <taxon>Bacteria</taxon>
        <taxon>Bacillati</taxon>
        <taxon>Bacillota</taxon>
        <taxon>Bacilli</taxon>
        <taxon>Bacillales</taxon>
        <taxon>Caryophanaceae</taxon>
        <taxon>Sporosarcina</taxon>
    </lineage>
</organism>
<accession>A0ABZ0L7T9</accession>
<keyword evidence="1" id="KW-0812">Transmembrane</keyword>
<feature type="transmembrane region" description="Helical" evidence="1">
    <location>
        <begin position="88"/>
        <end position="107"/>
    </location>
</feature>